<evidence type="ECO:0000259" key="9">
    <source>
        <dbReference type="PROSITE" id="PS50850"/>
    </source>
</evidence>
<accession>A0A0K1JIE0</accession>
<dbReference type="PANTHER" id="PTHR42718">
    <property type="entry name" value="MAJOR FACILITATOR SUPERFAMILY MULTIDRUG TRANSPORTER MFSC"/>
    <property type="match status" value="1"/>
</dbReference>
<evidence type="ECO:0000256" key="1">
    <source>
        <dbReference type="ARBA" id="ARBA00004651"/>
    </source>
</evidence>
<feature type="transmembrane region" description="Helical" evidence="8">
    <location>
        <begin position="367"/>
        <end position="386"/>
    </location>
</feature>
<dbReference type="NCBIfam" id="TIGR00711">
    <property type="entry name" value="efflux_EmrB"/>
    <property type="match status" value="1"/>
</dbReference>
<dbReference type="Gene3D" id="1.20.1250.20">
    <property type="entry name" value="MFS general substrate transporter like domains"/>
    <property type="match status" value="1"/>
</dbReference>
<evidence type="ECO:0000256" key="8">
    <source>
        <dbReference type="SAM" id="Phobius"/>
    </source>
</evidence>
<dbReference type="EMBL" id="CP011112">
    <property type="protein sequence ID" value="AKU16484.1"/>
    <property type="molecule type" value="Genomic_DNA"/>
</dbReference>
<keyword evidence="5 8" id="KW-0812">Transmembrane</keyword>
<feature type="transmembrane region" description="Helical" evidence="8">
    <location>
        <begin position="90"/>
        <end position="109"/>
    </location>
</feature>
<sequence length="462" mass="47066">MTVNATELEQESGPTRLDRTTIVLVAAMAAAAFMAVLDGTAVTAALKDLQGSLDASVSSIVWTTTGYLIAAGLALPLVGWATDRFGGRRIFLVGLAVFVLGSGLSGLAWSVESLIAFRAVQGFGGGLLEPASLAIVAAAAPREHVGRVMGLLSLIINIAPVVGPLFGGALAGNGWWRGIFLVNLPLGLLVLAAALRTLPRTGGAHAGLRADLRGIALLSPGFVLILLAVNRWGEGAPGAVVVALAVVGAAMLLGYVAHALRTSAPVLDVRLLAIPSFAGALLVMAMVGFTMYSMLAGLPLLGEQRFGLEGLSQGVLVTALGAGLLISMAGSARISDRIGPRPLVQAGGLTLAVPMVLLMLVHDSWPLPLLLGLLALAGLAFGCVAAPTFSSVYRTLAPEKAAQGTTALFITVQLAASLAVTVLGFLLARSLDDPFTVLFGMLTVAALAMGMLARRLPGAPTA</sequence>
<evidence type="ECO:0000256" key="3">
    <source>
        <dbReference type="ARBA" id="ARBA00022448"/>
    </source>
</evidence>
<dbReference type="KEGG" id="lmoi:VV02_12425"/>
<comment type="similarity">
    <text evidence="2">Belongs to the major facilitator superfamily. EmrB family.</text>
</comment>
<evidence type="ECO:0000313" key="11">
    <source>
        <dbReference type="Proteomes" id="UP000066480"/>
    </source>
</evidence>
<dbReference type="InterPro" id="IPR004638">
    <property type="entry name" value="EmrB-like"/>
</dbReference>
<feature type="transmembrane region" description="Helical" evidence="8">
    <location>
        <begin position="178"/>
        <end position="198"/>
    </location>
</feature>
<feature type="transmembrane region" description="Helical" evidence="8">
    <location>
        <begin position="269"/>
        <end position="291"/>
    </location>
</feature>
<dbReference type="OrthoDB" id="7375466at2"/>
<dbReference type="Pfam" id="PF07690">
    <property type="entry name" value="MFS_1"/>
    <property type="match status" value="1"/>
</dbReference>
<organism evidence="10 11">
    <name type="scientific">Luteipulveratus mongoliensis</name>
    <dbReference type="NCBI Taxonomy" id="571913"/>
    <lineage>
        <taxon>Bacteria</taxon>
        <taxon>Bacillati</taxon>
        <taxon>Actinomycetota</taxon>
        <taxon>Actinomycetes</taxon>
        <taxon>Micrococcales</taxon>
        <taxon>Dermacoccaceae</taxon>
        <taxon>Luteipulveratus</taxon>
    </lineage>
</organism>
<keyword evidence="3" id="KW-0813">Transport</keyword>
<feature type="transmembrane region" description="Helical" evidence="8">
    <location>
        <begin position="115"/>
        <end position="139"/>
    </location>
</feature>
<dbReference type="RefSeq" id="WP_083450115.1">
    <property type="nucleotide sequence ID" value="NZ_CP011112.1"/>
</dbReference>
<dbReference type="SUPFAM" id="SSF103473">
    <property type="entry name" value="MFS general substrate transporter"/>
    <property type="match status" value="1"/>
</dbReference>
<reference evidence="10 11" key="1">
    <citation type="submission" date="2015-03" db="EMBL/GenBank/DDBJ databases">
        <title>Luteipulveratus halotolerans sp. nov., a novel actinobacterium (Dermacoccaceae) from Sarawak, Malaysia.</title>
        <authorList>
            <person name="Juboi H."/>
            <person name="Basik A."/>
            <person name="Shamsul S.S."/>
            <person name="Arnold P."/>
            <person name="Schmitt E.K."/>
            <person name="Sanglier J.-J."/>
            <person name="Yeo T."/>
        </authorList>
    </citation>
    <scope>NUCLEOTIDE SEQUENCE [LARGE SCALE GENOMIC DNA]</scope>
    <source>
        <strain evidence="10 11">MN07-A0370</strain>
    </source>
</reference>
<feature type="transmembrane region" description="Helical" evidence="8">
    <location>
        <begin position="57"/>
        <end position="78"/>
    </location>
</feature>
<dbReference type="Gene3D" id="1.20.1720.10">
    <property type="entry name" value="Multidrug resistance protein D"/>
    <property type="match status" value="1"/>
</dbReference>
<feature type="transmembrane region" description="Helical" evidence="8">
    <location>
        <begin position="21"/>
        <end position="45"/>
    </location>
</feature>
<feature type="transmembrane region" description="Helical" evidence="8">
    <location>
        <begin position="434"/>
        <end position="453"/>
    </location>
</feature>
<dbReference type="AlphaFoldDB" id="A0A0K1JIE0"/>
<keyword evidence="4" id="KW-1003">Cell membrane</keyword>
<evidence type="ECO:0000256" key="5">
    <source>
        <dbReference type="ARBA" id="ARBA00022692"/>
    </source>
</evidence>
<evidence type="ECO:0000256" key="6">
    <source>
        <dbReference type="ARBA" id="ARBA00022989"/>
    </source>
</evidence>
<dbReference type="Proteomes" id="UP000066480">
    <property type="component" value="Chromosome"/>
</dbReference>
<feature type="transmembrane region" description="Helical" evidence="8">
    <location>
        <begin position="311"/>
        <end position="331"/>
    </location>
</feature>
<dbReference type="InterPro" id="IPR011701">
    <property type="entry name" value="MFS"/>
</dbReference>
<protein>
    <recommendedName>
        <fullName evidence="9">Major facilitator superfamily (MFS) profile domain-containing protein</fullName>
    </recommendedName>
</protein>
<evidence type="ECO:0000256" key="7">
    <source>
        <dbReference type="ARBA" id="ARBA00023136"/>
    </source>
</evidence>
<dbReference type="PANTHER" id="PTHR42718:SF9">
    <property type="entry name" value="MAJOR FACILITATOR SUPERFAMILY MULTIDRUG TRANSPORTER MFSC"/>
    <property type="match status" value="1"/>
</dbReference>
<evidence type="ECO:0000256" key="2">
    <source>
        <dbReference type="ARBA" id="ARBA00008537"/>
    </source>
</evidence>
<keyword evidence="11" id="KW-1185">Reference proteome</keyword>
<keyword evidence="7 8" id="KW-0472">Membrane</keyword>
<feature type="transmembrane region" description="Helical" evidence="8">
    <location>
        <begin position="235"/>
        <end position="257"/>
    </location>
</feature>
<dbReference type="GO" id="GO:0022857">
    <property type="term" value="F:transmembrane transporter activity"/>
    <property type="evidence" value="ECO:0007669"/>
    <property type="project" value="InterPro"/>
</dbReference>
<name>A0A0K1JIE0_9MICO</name>
<proteinExistence type="inferred from homology"/>
<dbReference type="PRINTS" id="PR01036">
    <property type="entry name" value="TCRTETB"/>
</dbReference>
<feature type="transmembrane region" description="Helical" evidence="8">
    <location>
        <begin position="343"/>
        <end position="361"/>
    </location>
</feature>
<dbReference type="GO" id="GO:0005886">
    <property type="term" value="C:plasma membrane"/>
    <property type="evidence" value="ECO:0007669"/>
    <property type="project" value="UniProtKB-SubCell"/>
</dbReference>
<evidence type="ECO:0000313" key="10">
    <source>
        <dbReference type="EMBL" id="AKU16484.1"/>
    </source>
</evidence>
<comment type="subcellular location">
    <subcellularLocation>
        <location evidence="1">Cell membrane</location>
        <topology evidence="1">Multi-pass membrane protein</topology>
    </subcellularLocation>
</comment>
<keyword evidence="6 8" id="KW-1133">Transmembrane helix</keyword>
<gene>
    <name evidence="10" type="ORF">VV02_12425</name>
</gene>
<feature type="transmembrane region" description="Helical" evidence="8">
    <location>
        <begin position="407"/>
        <end position="428"/>
    </location>
</feature>
<evidence type="ECO:0000256" key="4">
    <source>
        <dbReference type="ARBA" id="ARBA00022475"/>
    </source>
</evidence>
<dbReference type="STRING" id="571913.VV02_12425"/>
<dbReference type="PROSITE" id="PS50850">
    <property type="entry name" value="MFS"/>
    <property type="match status" value="1"/>
</dbReference>
<feature type="transmembrane region" description="Helical" evidence="8">
    <location>
        <begin position="151"/>
        <end position="172"/>
    </location>
</feature>
<feature type="domain" description="Major facilitator superfamily (MFS) profile" evidence="9">
    <location>
        <begin position="24"/>
        <end position="457"/>
    </location>
</feature>
<feature type="transmembrane region" description="Helical" evidence="8">
    <location>
        <begin position="210"/>
        <end position="229"/>
    </location>
</feature>
<dbReference type="InterPro" id="IPR036259">
    <property type="entry name" value="MFS_trans_sf"/>
</dbReference>
<dbReference type="InterPro" id="IPR020846">
    <property type="entry name" value="MFS_dom"/>
</dbReference>